<dbReference type="Proteomes" id="UP000249218">
    <property type="component" value="Unassembled WGS sequence"/>
</dbReference>
<evidence type="ECO:0000313" key="2">
    <source>
        <dbReference type="Proteomes" id="UP000249218"/>
    </source>
</evidence>
<keyword evidence="2" id="KW-1185">Reference proteome</keyword>
<evidence type="ECO:0000313" key="1">
    <source>
        <dbReference type="EMBL" id="PZC71371.1"/>
    </source>
</evidence>
<dbReference type="SUPFAM" id="SSF101898">
    <property type="entry name" value="NHL repeat"/>
    <property type="match status" value="1"/>
</dbReference>
<reference evidence="1 2" key="1">
    <citation type="journal article" date="2017" name="BMC Biol.">
        <title>Genomic innovations, transcriptional plasticity and gene loss underlying the evolution and divergence of two highly polyphagous and invasive Helicoverpa pest species.</title>
        <authorList>
            <person name="Pearce S.L."/>
            <person name="Clarke D.F."/>
            <person name="East P.D."/>
            <person name="Elfekih S."/>
            <person name="Gordon K.H."/>
            <person name="Jermiin L.S."/>
            <person name="McGaughran A."/>
            <person name="Oakeshott J.G."/>
            <person name="Papanikolaou A."/>
            <person name="Perera O.P."/>
            <person name="Rane R.V."/>
            <person name="Richards S."/>
            <person name="Tay W.T."/>
            <person name="Walsh T.K."/>
            <person name="Anderson A."/>
            <person name="Anderson C.J."/>
            <person name="Asgari S."/>
            <person name="Board P.G."/>
            <person name="Bretschneider A."/>
            <person name="Campbell P.M."/>
            <person name="Chertemps T."/>
            <person name="Christeller J.T."/>
            <person name="Coppin C.W."/>
            <person name="Downes S.J."/>
            <person name="Duan G."/>
            <person name="Farnsworth C.A."/>
            <person name="Good R.T."/>
            <person name="Han L.B."/>
            <person name="Han Y.C."/>
            <person name="Hatje K."/>
            <person name="Horne I."/>
            <person name="Huang Y.P."/>
            <person name="Hughes D.S."/>
            <person name="Jacquin-Joly E."/>
            <person name="James W."/>
            <person name="Jhangiani S."/>
            <person name="Kollmar M."/>
            <person name="Kuwar S.S."/>
            <person name="Li S."/>
            <person name="Liu N.Y."/>
            <person name="Maibeche M.T."/>
            <person name="Miller J.R."/>
            <person name="Montagne N."/>
            <person name="Perry T."/>
            <person name="Qu J."/>
            <person name="Song S.V."/>
            <person name="Sutton G.G."/>
            <person name="Vogel H."/>
            <person name="Walenz B.P."/>
            <person name="Xu W."/>
            <person name="Zhang H.J."/>
            <person name="Zou Z."/>
            <person name="Batterham P."/>
            <person name="Edwards O.R."/>
            <person name="Feyereisen R."/>
            <person name="Gibbs R.A."/>
            <person name="Heckel D.G."/>
            <person name="McGrath A."/>
            <person name="Robin C."/>
            <person name="Scherer S.E."/>
            <person name="Worley K.C."/>
            <person name="Wu Y.D."/>
        </authorList>
    </citation>
    <scope>NUCLEOTIDE SEQUENCE [LARGE SCALE GENOMIC DNA]</scope>
    <source>
        <strain evidence="1">Harm_GR_Male_#8</strain>
        <tissue evidence="1">Whole organism</tissue>
    </source>
</reference>
<protein>
    <recommendedName>
        <fullName evidence="3">Ommochrome-binding protein-like</fullName>
    </recommendedName>
</protein>
<dbReference type="AlphaFoldDB" id="A0A2W1B994"/>
<organism evidence="1 2">
    <name type="scientific">Helicoverpa armigera</name>
    <name type="common">Cotton bollworm</name>
    <name type="synonym">Heliothis armigera</name>
    <dbReference type="NCBI Taxonomy" id="29058"/>
    <lineage>
        <taxon>Eukaryota</taxon>
        <taxon>Metazoa</taxon>
        <taxon>Ecdysozoa</taxon>
        <taxon>Arthropoda</taxon>
        <taxon>Hexapoda</taxon>
        <taxon>Insecta</taxon>
        <taxon>Pterygota</taxon>
        <taxon>Neoptera</taxon>
        <taxon>Endopterygota</taxon>
        <taxon>Lepidoptera</taxon>
        <taxon>Glossata</taxon>
        <taxon>Ditrysia</taxon>
        <taxon>Noctuoidea</taxon>
        <taxon>Noctuidae</taxon>
        <taxon>Heliothinae</taxon>
        <taxon>Helicoverpa</taxon>
    </lineage>
</organism>
<sequence length="300" mass="34358">MILFAFLLAVSTAAIVDVVEEPPCPSCVLVNTTCYNISHLLELDAPFRKRIVIHKIDLQRSKDVLYFSFEPTFEDEEYYKIGFVDLEHPDEHGIISGTQILNFGTFDIDQANNLIYFGGSDGIFILDNNLKTFSSYSSRGDTITNVFYKNQLYFTRYEDKGIIVKKGDYFQTILEDWPIRKFLVVEKENVNYVIFLSNLGLFVSKGNTVHRISKNAYFRGLTMDLDGNVYAWWLDGIYKVMLSKNVAYSTLVRVAKLPTIGAMAFDNNNNILFTSDKSLFIMKQTEHNNCGVVKPAKPRY</sequence>
<dbReference type="EMBL" id="KZ150328">
    <property type="protein sequence ID" value="PZC71371.1"/>
    <property type="molecule type" value="Genomic_DNA"/>
</dbReference>
<name>A0A2W1B994_HELAM</name>
<dbReference type="OrthoDB" id="7076776at2759"/>
<proteinExistence type="predicted"/>
<accession>A0A2W1B994</accession>
<evidence type="ECO:0008006" key="3">
    <source>
        <dbReference type="Google" id="ProtNLM"/>
    </source>
</evidence>
<gene>
    <name evidence="1" type="primary">HaOG213566</name>
    <name evidence="1" type="ORF">B5X24_HaOG213566</name>
</gene>